<protein>
    <submittedName>
        <fullName evidence="1">Uncharacterized protein</fullName>
    </submittedName>
</protein>
<dbReference type="Proteomes" id="UP000233551">
    <property type="component" value="Unassembled WGS sequence"/>
</dbReference>
<accession>A0A2I0HIM2</accession>
<organism evidence="1 2">
    <name type="scientific">Punica granatum</name>
    <name type="common">Pomegranate</name>
    <dbReference type="NCBI Taxonomy" id="22663"/>
    <lineage>
        <taxon>Eukaryota</taxon>
        <taxon>Viridiplantae</taxon>
        <taxon>Streptophyta</taxon>
        <taxon>Embryophyta</taxon>
        <taxon>Tracheophyta</taxon>
        <taxon>Spermatophyta</taxon>
        <taxon>Magnoliopsida</taxon>
        <taxon>eudicotyledons</taxon>
        <taxon>Gunneridae</taxon>
        <taxon>Pentapetalae</taxon>
        <taxon>rosids</taxon>
        <taxon>malvids</taxon>
        <taxon>Myrtales</taxon>
        <taxon>Lythraceae</taxon>
        <taxon>Punica</taxon>
    </lineage>
</organism>
<gene>
    <name evidence="1" type="ORF">CRG98_048041</name>
</gene>
<reference evidence="1 2" key="1">
    <citation type="submission" date="2017-11" db="EMBL/GenBank/DDBJ databases">
        <title>De-novo sequencing of pomegranate (Punica granatum L.) genome.</title>
        <authorList>
            <person name="Akparov Z."/>
            <person name="Amiraslanov A."/>
            <person name="Hajiyeva S."/>
            <person name="Abbasov M."/>
            <person name="Kaur K."/>
            <person name="Hamwieh A."/>
            <person name="Solovyev V."/>
            <person name="Salamov A."/>
            <person name="Braich B."/>
            <person name="Kosarev P."/>
            <person name="Mahmoud A."/>
            <person name="Hajiyev E."/>
            <person name="Babayeva S."/>
            <person name="Izzatullayeva V."/>
            <person name="Mammadov A."/>
            <person name="Mammadov A."/>
            <person name="Sharifova S."/>
            <person name="Ojaghi J."/>
            <person name="Eynullazada K."/>
            <person name="Bayramov B."/>
            <person name="Abdulazimova A."/>
            <person name="Shahmuradov I."/>
        </authorList>
    </citation>
    <scope>NUCLEOTIDE SEQUENCE [LARGE SCALE GENOMIC DNA]</scope>
    <source>
        <strain evidence="2">cv. AG2017</strain>
        <tissue evidence="1">Leaf</tissue>
    </source>
</reference>
<dbReference type="PANTHER" id="PTHR31973:SF187">
    <property type="entry name" value="MUTATOR TRANSPOSASE MUDRA PROTEIN"/>
    <property type="match status" value="1"/>
</dbReference>
<sequence>MEGSTADRIYRGPAISSFAAGGAATGASTSDTNLEEERVCEGYETDKMKLIHDEDSDNESIRYPCFNPEDESSVVITKLMEFESLEQFKNVVKELNIFIGSEVDFVKNDNERVRVLCIERDVGGKGKRCPWVILCSENKASKLFQVKTLYSKHTCARRMTNKLAIREWIAPKLILLVRIQPDITGQVAYDYMIHEYRVKMNDAMVSRALKLAHEICEGQENEQYAKLRNYANELLKRNHGSTIGLQCTPYTHEFYIMYI</sequence>
<evidence type="ECO:0000313" key="1">
    <source>
        <dbReference type="EMBL" id="PKI31557.1"/>
    </source>
</evidence>
<proteinExistence type="predicted"/>
<comment type="caution">
    <text evidence="1">The sequence shown here is derived from an EMBL/GenBank/DDBJ whole genome shotgun (WGS) entry which is preliminary data.</text>
</comment>
<dbReference type="AlphaFoldDB" id="A0A2I0HIM2"/>
<evidence type="ECO:0000313" key="2">
    <source>
        <dbReference type="Proteomes" id="UP000233551"/>
    </source>
</evidence>
<dbReference type="PANTHER" id="PTHR31973">
    <property type="entry name" value="POLYPROTEIN, PUTATIVE-RELATED"/>
    <property type="match status" value="1"/>
</dbReference>
<dbReference type="EMBL" id="PGOL01008623">
    <property type="protein sequence ID" value="PKI31557.1"/>
    <property type="molecule type" value="Genomic_DNA"/>
</dbReference>
<name>A0A2I0HIM2_PUNGR</name>
<keyword evidence="2" id="KW-1185">Reference proteome</keyword>